<keyword evidence="2 9" id="KW-0963">Cytoplasm</keyword>
<comment type="pathway">
    <text evidence="9">Cofactor biosynthesis; thiamine diphosphate biosynthesis.</text>
</comment>
<dbReference type="InterPro" id="IPR004114">
    <property type="entry name" value="THUMP_dom"/>
</dbReference>
<dbReference type="InterPro" id="IPR014729">
    <property type="entry name" value="Rossmann-like_a/b/a_fold"/>
</dbReference>
<dbReference type="Gene3D" id="3.40.50.620">
    <property type="entry name" value="HUPs"/>
    <property type="match status" value="1"/>
</dbReference>
<feature type="binding site" evidence="9">
    <location>
        <begin position="182"/>
        <end position="183"/>
    </location>
    <ligand>
        <name>ATP</name>
        <dbReference type="ChEBI" id="CHEBI:30616"/>
    </ligand>
</feature>
<keyword evidence="4 9" id="KW-0808">Transferase</keyword>
<dbReference type="SUPFAM" id="SSF52402">
    <property type="entry name" value="Adenine nucleotide alpha hydrolases-like"/>
    <property type="match status" value="1"/>
</dbReference>
<dbReference type="Pfam" id="PF02926">
    <property type="entry name" value="THUMP"/>
    <property type="match status" value="1"/>
</dbReference>
<dbReference type="Proteomes" id="UP001597458">
    <property type="component" value="Unassembled WGS sequence"/>
</dbReference>
<dbReference type="HAMAP" id="MF_00021">
    <property type="entry name" value="ThiI"/>
    <property type="match status" value="1"/>
</dbReference>
<evidence type="ECO:0000256" key="4">
    <source>
        <dbReference type="ARBA" id="ARBA00022679"/>
    </source>
</evidence>
<dbReference type="InterPro" id="IPR054173">
    <property type="entry name" value="ThiI_fer"/>
</dbReference>
<dbReference type="RefSeq" id="WP_141190171.1">
    <property type="nucleotide sequence ID" value="NZ_JBHUMR010000014.1"/>
</dbReference>
<dbReference type="InterPro" id="IPR003720">
    <property type="entry name" value="tRNA_STrfase"/>
</dbReference>
<keyword evidence="3 9" id="KW-0820">tRNA-binding</keyword>
<evidence type="ECO:0000313" key="11">
    <source>
        <dbReference type="EMBL" id="MFD2618034.1"/>
    </source>
</evidence>
<dbReference type="InterPro" id="IPR049962">
    <property type="entry name" value="THUMP_ThiI"/>
</dbReference>
<dbReference type="InterPro" id="IPR050102">
    <property type="entry name" value="tRNA_sulfurtransferase_ThiI"/>
</dbReference>
<feature type="binding site" evidence="9">
    <location>
        <position position="286"/>
    </location>
    <ligand>
        <name>ATP</name>
        <dbReference type="ChEBI" id="CHEBI:30616"/>
    </ligand>
</feature>
<feature type="binding site" evidence="9">
    <location>
        <position position="295"/>
    </location>
    <ligand>
        <name>ATP</name>
        <dbReference type="ChEBI" id="CHEBI:30616"/>
    </ligand>
</feature>
<dbReference type="GO" id="GO:0140741">
    <property type="term" value="F:tRNA-uracil-4 sulfurtransferase activity"/>
    <property type="evidence" value="ECO:0007669"/>
    <property type="project" value="UniProtKB-EC"/>
</dbReference>
<keyword evidence="8 9" id="KW-0784">Thiamine biosynthesis</keyword>
<evidence type="ECO:0000256" key="2">
    <source>
        <dbReference type="ARBA" id="ARBA00022490"/>
    </source>
</evidence>
<dbReference type="PANTHER" id="PTHR43209">
    <property type="entry name" value="TRNA SULFURTRANSFERASE"/>
    <property type="match status" value="1"/>
</dbReference>
<evidence type="ECO:0000256" key="7">
    <source>
        <dbReference type="ARBA" id="ARBA00022884"/>
    </source>
</evidence>
<evidence type="ECO:0000256" key="1">
    <source>
        <dbReference type="ARBA" id="ARBA00004496"/>
    </source>
</evidence>
<feature type="domain" description="THUMP" evidence="10">
    <location>
        <begin position="60"/>
        <end position="164"/>
    </location>
</feature>
<dbReference type="NCBIfam" id="TIGR00342">
    <property type="entry name" value="tRNA uracil 4-sulfurtransferase ThiI"/>
    <property type="match status" value="1"/>
</dbReference>
<dbReference type="InterPro" id="IPR049961">
    <property type="entry name" value="ThiI_N"/>
</dbReference>
<dbReference type="PROSITE" id="PS51165">
    <property type="entry name" value="THUMP"/>
    <property type="match status" value="1"/>
</dbReference>
<keyword evidence="5 9" id="KW-0547">Nucleotide-binding</keyword>
<reference evidence="12" key="1">
    <citation type="journal article" date="2019" name="Int. J. Syst. Evol. Microbiol.">
        <title>The Global Catalogue of Microorganisms (GCM) 10K type strain sequencing project: providing services to taxonomists for standard genome sequencing and annotation.</title>
        <authorList>
            <consortium name="The Broad Institute Genomics Platform"/>
            <consortium name="The Broad Institute Genome Sequencing Center for Infectious Disease"/>
            <person name="Wu L."/>
            <person name="Ma J."/>
        </authorList>
    </citation>
    <scope>NUCLEOTIDE SEQUENCE [LARGE SCALE GENOMIC DNA]</scope>
    <source>
        <strain evidence="12">TISTR 2241</strain>
    </source>
</reference>
<accession>A0ABW5PT15</accession>
<evidence type="ECO:0000259" key="10">
    <source>
        <dbReference type="PROSITE" id="PS51165"/>
    </source>
</evidence>
<feature type="binding site" evidence="9">
    <location>
        <begin position="207"/>
        <end position="208"/>
    </location>
    <ligand>
        <name>ATP</name>
        <dbReference type="ChEBI" id="CHEBI:30616"/>
    </ligand>
</feature>
<keyword evidence="6 9" id="KW-0067">ATP-binding</keyword>
<comment type="catalytic activity">
    <reaction evidence="9">
        <text>[ThiS sulfur-carrier protein]-C-terminal Gly-Gly-AMP + S-sulfanyl-L-cysteinyl-[cysteine desulfurase] + AH2 = [ThiS sulfur-carrier protein]-C-terminal-Gly-aminoethanethioate + L-cysteinyl-[cysteine desulfurase] + A + AMP + 2 H(+)</text>
        <dbReference type="Rhea" id="RHEA:43340"/>
        <dbReference type="Rhea" id="RHEA-COMP:12157"/>
        <dbReference type="Rhea" id="RHEA-COMP:12158"/>
        <dbReference type="Rhea" id="RHEA-COMP:12910"/>
        <dbReference type="Rhea" id="RHEA-COMP:19908"/>
        <dbReference type="ChEBI" id="CHEBI:13193"/>
        <dbReference type="ChEBI" id="CHEBI:15378"/>
        <dbReference type="ChEBI" id="CHEBI:17499"/>
        <dbReference type="ChEBI" id="CHEBI:29950"/>
        <dbReference type="ChEBI" id="CHEBI:61963"/>
        <dbReference type="ChEBI" id="CHEBI:90618"/>
        <dbReference type="ChEBI" id="CHEBI:232372"/>
        <dbReference type="ChEBI" id="CHEBI:456215"/>
    </reaction>
</comment>
<comment type="catalytic activity">
    <reaction evidence="9">
        <text>[ThiI sulfur-carrier protein]-S-sulfanyl-L-cysteine + a uridine in tRNA + 2 reduced [2Fe-2S]-[ferredoxin] + ATP + H(+) = [ThiI sulfur-carrier protein]-L-cysteine + a 4-thiouridine in tRNA + 2 oxidized [2Fe-2S]-[ferredoxin] + AMP + diphosphate</text>
        <dbReference type="Rhea" id="RHEA:24176"/>
        <dbReference type="Rhea" id="RHEA-COMP:10000"/>
        <dbReference type="Rhea" id="RHEA-COMP:10001"/>
        <dbReference type="Rhea" id="RHEA-COMP:13337"/>
        <dbReference type="Rhea" id="RHEA-COMP:13338"/>
        <dbReference type="Rhea" id="RHEA-COMP:13339"/>
        <dbReference type="Rhea" id="RHEA-COMP:13340"/>
        <dbReference type="ChEBI" id="CHEBI:15378"/>
        <dbReference type="ChEBI" id="CHEBI:29950"/>
        <dbReference type="ChEBI" id="CHEBI:30616"/>
        <dbReference type="ChEBI" id="CHEBI:33019"/>
        <dbReference type="ChEBI" id="CHEBI:33737"/>
        <dbReference type="ChEBI" id="CHEBI:33738"/>
        <dbReference type="ChEBI" id="CHEBI:61963"/>
        <dbReference type="ChEBI" id="CHEBI:65315"/>
        <dbReference type="ChEBI" id="CHEBI:136798"/>
        <dbReference type="ChEBI" id="CHEBI:456215"/>
        <dbReference type="EC" id="2.8.1.4"/>
    </reaction>
</comment>
<evidence type="ECO:0000313" key="12">
    <source>
        <dbReference type="Proteomes" id="UP001597458"/>
    </source>
</evidence>
<dbReference type="Pfam" id="PF02568">
    <property type="entry name" value="ThiI"/>
    <property type="match status" value="1"/>
</dbReference>
<keyword evidence="7 9" id="KW-0694">RNA-binding</keyword>
<dbReference type="Gene3D" id="3.30.2130.30">
    <property type="match status" value="1"/>
</dbReference>
<comment type="caution">
    <text evidence="11">The sequence shown here is derived from an EMBL/GenBank/DDBJ whole genome shotgun (WGS) entry which is preliminary data.</text>
</comment>
<evidence type="ECO:0000256" key="3">
    <source>
        <dbReference type="ARBA" id="ARBA00022555"/>
    </source>
</evidence>
<dbReference type="CDD" id="cd01712">
    <property type="entry name" value="PPase_ThiI"/>
    <property type="match status" value="1"/>
</dbReference>
<dbReference type="EC" id="2.8.1.4" evidence="9"/>
<evidence type="ECO:0000256" key="6">
    <source>
        <dbReference type="ARBA" id="ARBA00022840"/>
    </source>
</evidence>
<dbReference type="InterPro" id="IPR020536">
    <property type="entry name" value="ThiI_AANH"/>
</dbReference>
<proteinExistence type="inferred from homology"/>
<gene>
    <name evidence="9 11" type="primary">thiI</name>
    <name evidence="11" type="ORF">ACFSTF_12015</name>
</gene>
<feature type="binding site" evidence="9">
    <location>
        <position position="264"/>
    </location>
    <ligand>
        <name>ATP</name>
        <dbReference type="ChEBI" id="CHEBI:30616"/>
    </ligand>
</feature>
<dbReference type="EMBL" id="JBHUMR010000014">
    <property type="protein sequence ID" value="MFD2618034.1"/>
    <property type="molecule type" value="Genomic_DNA"/>
</dbReference>
<comment type="similarity">
    <text evidence="9">Belongs to the ThiI family.</text>
</comment>
<keyword evidence="12" id="KW-1185">Reference proteome</keyword>
<dbReference type="CDD" id="cd11716">
    <property type="entry name" value="THUMP_ThiI"/>
    <property type="match status" value="1"/>
</dbReference>
<dbReference type="SMART" id="SM00981">
    <property type="entry name" value="THUMP"/>
    <property type="match status" value="1"/>
</dbReference>
<evidence type="ECO:0000256" key="9">
    <source>
        <dbReference type="HAMAP-Rule" id="MF_00021"/>
    </source>
</evidence>
<comment type="function">
    <text evidence="9">Catalyzes the ATP-dependent transfer of a sulfur to tRNA to produce 4-thiouridine in position 8 of tRNAs, which functions as a near-UV photosensor. Also catalyzes the transfer of sulfur to the sulfur carrier protein ThiS, forming ThiS-thiocarboxylate. This is a step in the synthesis of thiazole, in the thiamine biosynthesis pathway. The sulfur is donated as persulfide by IscS.</text>
</comment>
<comment type="subcellular location">
    <subcellularLocation>
        <location evidence="1 9">Cytoplasm</location>
    </subcellularLocation>
</comment>
<evidence type="ECO:0000256" key="8">
    <source>
        <dbReference type="ARBA" id="ARBA00022977"/>
    </source>
</evidence>
<evidence type="ECO:0000256" key="5">
    <source>
        <dbReference type="ARBA" id="ARBA00022741"/>
    </source>
</evidence>
<dbReference type="PANTHER" id="PTHR43209:SF1">
    <property type="entry name" value="TRNA SULFURTRANSFERASE"/>
    <property type="match status" value="1"/>
</dbReference>
<organism evidence="11 12">
    <name type="scientific">Terrilactibacillus laevilacticus</name>
    <dbReference type="NCBI Taxonomy" id="1380157"/>
    <lineage>
        <taxon>Bacteria</taxon>
        <taxon>Bacillati</taxon>
        <taxon>Bacillota</taxon>
        <taxon>Bacilli</taxon>
        <taxon>Bacillales</taxon>
        <taxon>Bacillaceae</taxon>
        <taxon>Terrilactibacillus</taxon>
    </lineage>
</organism>
<sequence>MIYEFLVLRFGEISLKGKNKKKFIVKLETTIRERLKRFPNLFVKRHYDDIEITLHGEDVDAVAEQLQSIFGIHSIRAAIKVENNLENIKQGALQIAQSEVKAQTFKISARRKNKNFEYPANVLNQELGGHILRNMEALKVDVHHPDLNIRVEVGERDTRLYGREYPGAGGLPVGTSGKVMLMLSGGIDSPVAGYLLQKRGAEIEAIHFHSPPYTNDRAKQKVIDLAEKLQNFGGHIKLHIVPFTNAQVAIKDSMPDNYRMTIMRRMMLRIAEKLAKKNGALAIATGESLGQVASQTLESMHTINEVTNYPVLRPLVSMDKIDIMAIAQKIDTYDISIRPYEDCCTIFLPTAPKTKPKREHANKFEQYLPIDELINEALEGVQTIDLLNKSQVPDDIDDLL</sequence>
<name>A0ABW5PT15_9BACI</name>
<dbReference type="Pfam" id="PF22025">
    <property type="entry name" value="ThiI_fer"/>
    <property type="match status" value="1"/>
</dbReference>
<dbReference type="SUPFAM" id="SSF143437">
    <property type="entry name" value="THUMP domain-like"/>
    <property type="match status" value="1"/>
</dbReference>
<protein>
    <recommendedName>
        <fullName evidence="9">Probable tRNA sulfurtransferase</fullName>
        <ecNumber evidence="9">2.8.1.4</ecNumber>
    </recommendedName>
    <alternativeName>
        <fullName evidence="9">Sulfur carrier protein ThiS sulfurtransferase</fullName>
    </alternativeName>
    <alternativeName>
        <fullName evidence="9">Thiamine biosynthesis protein ThiI</fullName>
    </alternativeName>
    <alternativeName>
        <fullName evidence="9">tRNA 4-thiouridine synthase</fullName>
    </alternativeName>
</protein>